<sequence>MIGRLRPFRSVLDNCELHDLGFERRWFTWERVVASLSGVISRQLDTMFHFESCWVSEPSCEYEIRGATARLKRLHQADPSDDILAEVTEVKWAFNMEANREELFWGQMERLNSVSSLVDDDGHTCPVMDAMFRVATRYFQGFFTSSKSENFDHLLEGIKVCITPLMNGFLLSDFTFQEIRSTIDVISHLKALGRDGFSVLFFQKYWHSIGTDATDYCLQDSAQWNHTLVSELLLVVKANRILSIPLSRSDDDDLVVWKCDPTSCYFIRSGYRYYHEGLGSTSPKLVSFIRSYLGGLLVLDAPGAVLVVLRTARWCPPPSPLVKANFNTTYIEGSHSYCSEVVVRDAQGQVLVSWNRIHGQVSSAFAAEALALLSVLDLARTLGYLELCSKGILCIGYSLPMFSRVKLGCSLARDAGISLHIGPFLGRGGSFSGDRHSS</sequence>
<dbReference type="AlphaFoldDB" id="A0A2P5XBY7"/>
<dbReference type="OrthoDB" id="998851at2759"/>
<evidence type="ECO:0008006" key="3">
    <source>
        <dbReference type="Google" id="ProtNLM"/>
    </source>
</evidence>
<evidence type="ECO:0000313" key="1">
    <source>
        <dbReference type="EMBL" id="PPS00854.1"/>
    </source>
</evidence>
<reference evidence="1 2" key="1">
    <citation type="submission" date="2015-01" db="EMBL/GenBank/DDBJ databases">
        <title>Genome of allotetraploid Gossypium barbadense reveals genomic plasticity and fiber elongation in cotton evolution.</title>
        <authorList>
            <person name="Chen X."/>
            <person name="Liu X."/>
            <person name="Zhao B."/>
            <person name="Zheng H."/>
            <person name="Hu Y."/>
            <person name="Lu G."/>
            <person name="Yang C."/>
            <person name="Chen J."/>
            <person name="Shan C."/>
            <person name="Zhang L."/>
            <person name="Zhou Y."/>
            <person name="Wang L."/>
            <person name="Guo W."/>
            <person name="Bai Y."/>
            <person name="Ruan J."/>
            <person name="Shangguan X."/>
            <person name="Mao Y."/>
            <person name="Jiang J."/>
            <person name="Zhu Y."/>
            <person name="Lei J."/>
            <person name="Kang H."/>
            <person name="Chen S."/>
            <person name="He X."/>
            <person name="Wang R."/>
            <person name="Wang Y."/>
            <person name="Chen J."/>
            <person name="Wang L."/>
            <person name="Yu S."/>
            <person name="Wang B."/>
            <person name="Wei J."/>
            <person name="Song S."/>
            <person name="Lu X."/>
            <person name="Gao Z."/>
            <person name="Gu W."/>
            <person name="Deng X."/>
            <person name="Ma D."/>
            <person name="Wang S."/>
            <person name="Liang W."/>
            <person name="Fang L."/>
            <person name="Cai C."/>
            <person name="Zhu X."/>
            <person name="Zhou B."/>
            <person name="Zhang Y."/>
            <person name="Chen Z."/>
            <person name="Xu S."/>
            <person name="Zhu R."/>
            <person name="Wang S."/>
            <person name="Zhang T."/>
            <person name="Zhao G."/>
        </authorList>
    </citation>
    <scope>NUCLEOTIDE SEQUENCE [LARGE SCALE GENOMIC DNA]</scope>
    <source>
        <strain evidence="2">cv. Xinhai21</strain>
        <tissue evidence="1">Leaf</tissue>
    </source>
</reference>
<dbReference type="Proteomes" id="UP000239757">
    <property type="component" value="Unassembled WGS sequence"/>
</dbReference>
<evidence type="ECO:0000313" key="2">
    <source>
        <dbReference type="Proteomes" id="UP000239757"/>
    </source>
</evidence>
<dbReference type="EMBL" id="KZ665218">
    <property type="protein sequence ID" value="PPS00854.1"/>
    <property type="molecule type" value="Genomic_DNA"/>
</dbReference>
<name>A0A2P5XBY7_GOSBA</name>
<protein>
    <recommendedName>
        <fullName evidence="3">RNase H type-1 domain-containing protein</fullName>
    </recommendedName>
</protein>
<proteinExistence type="predicted"/>
<organism evidence="1 2">
    <name type="scientific">Gossypium barbadense</name>
    <name type="common">Sea Island cotton</name>
    <name type="synonym">Hibiscus barbadensis</name>
    <dbReference type="NCBI Taxonomy" id="3634"/>
    <lineage>
        <taxon>Eukaryota</taxon>
        <taxon>Viridiplantae</taxon>
        <taxon>Streptophyta</taxon>
        <taxon>Embryophyta</taxon>
        <taxon>Tracheophyta</taxon>
        <taxon>Spermatophyta</taxon>
        <taxon>Magnoliopsida</taxon>
        <taxon>eudicotyledons</taxon>
        <taxon>Gunneridae</taxon>
        <taxon>Pentapetalae</taxon>
        <taxon>rosids</taxon>
        <taxon>malvids</taxon>
        <taxon>Malvales</taxon>
        <taxon>Malvaceae</taxon>
        <taxon>Malvoideae</taxon>
        <taxon>Gossypium</taxon>
    </lineage>
</organism>
<gene>
    <name evidence="1" type="ORF">GOBAR_AA19811</name>
</gene>
<accession>A0A2P5XBY7</accession>